<protein>
    <submittedName>
        <fullName evidence="1">Uncharacterized protein</fullName>
    </submittedName>
</protein>
<keyword evidence="2" id="KW-1185">Reference proteome</keyword>
<dbReference type="RefSeq" id="XP_001303218.1">
    <property type="nucleotide sequence ID" value="XM_001303217.1"/>
</dbReference>
<gene>
    <name evidence="1" type="ORF">TVAG_272200</name>
</gene>
<dbReference type="EMBL" id="DS114120">
    <property type="protein sequence ID" value="EAX90288.1"/>
    <property type="molecule type" value="Genomic_DNA"/>
</dbReference>
<proteinExistence type="predicted"/>
<reference evidence="1" key="1">
    <citation type="submission" date="2006-10" db="EMBL/GenBank/DDBJ databases">
        <authorList>
            <person name="Amadeo P."/>
            <person name="Zhao Q."/>
            <person name="Wortman J."/>
            <person name="Fraser-Liggett C."/>
            <person name="Carlton J."/>
        </authorList>
    </citation>
    <scope>NUCLEOTIDE SEQUENCE</scope>
    <source>
        <strain evidence="1">G3</strain>
    </source>
</reference>
<dbReference type="InParanoid" id="A2FXS7"/>
<sequence>MTYKINGKIKNITDYYLANVVLGFSAYNNKFDKIGVLTCIDTRQFLKKSSLNYTNNFSHIRVRIPSIPVNNTVGELMKLMRNDFNERVKRGEMFSALKAMKENYFKQSDTEKKDIGCVCDLSLIGTFDLGNKFKDAWVDYHINAEEIKNSVGFLSFSVIKNGVNTIYGKFRTATTYFSEKDAKIVGSLIIHGMKTIHPQMKISDALSMLKDYQNYLSNSLYLRL</sequence>
<accession>A2FXS7</accession>
<dbReference type="AlphaFoldDB" id="A2FXS7"/>
<dbReference type="Proteomes" id="UP000001542">
    <property type="component" value="Unassembled WGS sequence"/>
</dbReference>
<reference evidence="1" key="2">
    <citation type="journal article" date="2007" name="Science">
        <title>Draft genome sequence of the sexually transmitted pathogen Trichomonas vaginalis.</title>
        <authorList>
            <person name="Carlton J.M."/>
            <person name="Hirt R.P."/>
            <person name="Silva J.C."/>
            <person name="Delcher A.L."/>
            <person name="Schatz M."/>
            <person name="Zhao Q."/>
            <person name="Wortman J.R."/>
            <person name="Bidwell S.L."/>
            <person name="Alsmark U.C.M."/>
            <person name="Besteiro S."/>
            <person name="Sicheritz-Ponten T."/>
            <person name="Noel C.J."/>
            <person name="Dacks J.B."/>
            <person name="Foster P.G."/>
            <person name="Simillion C."/>
            <person name="Van de Peer Y."/>
            <person name="Miranda-Saavedra D."/>
            <person name="Barton G.J."/>
            <person name="Westrop G.D."/>
            <person name="Mueller S."/>
            <person name="Dessi D."/>
            <person name="Fiori P.L."/>
            <person name="Ren Q."/>
            <person name="Paulsen I."/>
            <person name="Zhang H."/>
            <person name="Bastida-Corcuera F.D."/>
            <person name="Simoes-Barbosa A."/>
            <person name="Brown M.T."/>
            <person name="Hayes R.D."/>
            <person name="Mukherjee M."/>
            <person name="Okumura C.Y."/>
            <person name="Schneider R."/>
            <person name="Smith A.J."/>
            <person name="Vanacova S."/>
            <person name="Villalvazo M."/>
            <person name="Haas B.J."/>
            <person name="Pertea M."/>
            <person name="Feldblyum T.V."/>
            <person name="Utterback T.R."/>
            <person name="Shu C.L."/>
            <person name="Osoegawa K."/>
            <person name="de Jong P.J."/>
            <person name="Hrdy I."/>
            <person name="Horvathova L."/>
            <person name="Zubacova Z."/>
            <person name="Dolezal P."/>
            <person name="Malik S.B."/>
            <person name="Logsdon J.M. Jr."/>
            <person name="Henze K."/>
            <person name="Gupta A."/>
            <person name="Wang C.C."/>
            <person name="Dunne R.L."/>
            <person name="Upcroft J.A."/>
            <person name="Upcroft P."/>
            <person name="White O."/>
            <person name="Salzberg S.L."/>
            <person name="Tang P."/>
            <person name="Chiu C.-H."/>
            <person name="Lee Y.-S."/>
            <person name="Embley T.M."/>
            <person name="Coombs G.H."/>
            <person name="Mottram J.C."/>
            <person name="Tachezy J."/>
            <person name="Fraser-Liggett C.M."/>
            <person name="Johnson P.J."/>
        </authorList>
    </citation>
    <scope>NUCLEOTIDE SEQUENCE [LARGE SCALE GENOMIC DNA]</scope>
    <source>
        <strain evidence="1">G3</strain>
    </source>
</reference>
<evidence type="ECO:0000313" key="1">
    <source>
        <dbReference type="EMBL" id="EAX90288.1"/>
    </source>
</evidence>
<organism evidence="1 2">
    <name type="scientific">Trichomonas vaginalis (strain ATCC PRA-98 / G3)</name>
    <dbReference type="NCBI Taxonomy" id="412133"/>
    <lineage>
        <taxon>Eukaryota</taxon>
        <taxon>Metamonada</taxon>
        <taxon>Parabasalia</taxon>
        <taxon>Trichomonadida</taxon>
        <taxon>Trichomonadidae</taxon>
        <taxon>Trichomonas</taxon>
    </lineage>
</organism>
<evidence type="ECO:0000313" key="2">
    <source>
        <dbReference type="Proteomes" id="UP000001542"/>
    </source>
</evidence>
<name>A2FXS7_TRIV3</name>
<dbReference type="VEuPathDB" id="TrichDB:TVAGG3_0085160"/>
<dbReference type="KEGG" id="tva:4747970"/>
<dbReference type="VEuPathDB" id="TrichDB:TVAG_272200"/>